<dbReference type="PROSITE" id="PS50297">
    <property type="entry name" value="ANK_REP_REGION"/>
    <property type="match status" value="5"/>
</dbReference>
<evidence type="ECO:0000313" key="5">
    <source>
        <dbReference type="Proteomes" id="UP000007819"/>
    </source>
</evidence>
<dbReference type="PRINTS" id="PR01415">
    <property type="entry name" value="ANKYRIN"/>
</dbReference>
<feature type="repeat" description="ANK" evidence="3">
    <location>
        <begin position="85"/>
        <end position="107"/>
    </location>
</feature>
<evidence type="ECO:0000256" key="2">
    <source>
        <dbReference type="ARBA" id="ARBA00023043"/>
    </source>
</evidence>
<evidence type="ECO:0000256" key="3">
    <source>
        <dbReference type="PROSITE-ProRule" id="PRU00023"/>
    </source>
</evidence>
<keyword evidence="2 3" id="KW-0040">ANK repeat</keyword>
<keyword evidence="5" id="KW-1185">Reference proteome</keyword>
<dbReference type="InterPro" id="IPR002110">
    <property type="entry name" value="Ankyrin_rpt"/>
</dbReference>
<evidence type="ECO:0000313" key="4">
    <source>
        <dbReference type="EnsemblMetazoa" id="XP_003246896.1"/>
    </source>
</evidence>
<name>A0A8R1W6S6_ACYPI</name>
<dbReference type="InterPro" id="IPR036770">
    <property type="entry name" value="Ankyrin_rpt-contain_sf"/>
</dbReference>
<dbReference type="PANTHER" id="PTHR24198:SF165">
    <property type="entry name" value="ANKYRIN REPEAT-CONTAINING PROTEIN-RELATED"/>
    <property type="match status" value="1"/>
</dbReference>
<dbReference type="KEGG" id="api:100571653"/>
<dbReference type="SUPFAM" id="SSF48403">
    <property type="entry name" value="Ankyrin repeat"/>
    <property type="match status" value="2"/>
</dbReference>
<dbReference type="Proteomes" id="UP000007819">
    <property type="component" value="Chromosome A1"/>
</dbReference>
<dbReference type="PANTHER" id="PTHR24198">
    <property type="entry name" value="ANKYRIN REPEAT AND PROTEIN KINASE DOMAIN-CONTAINING PROTEIN"/>
    <property type="match status" value="1"/>
</dbReference>
<keyword evidence="1" id="KW-0677">Repeat</keyword>
<reference evidence="4" key="2">
    <citation type="submission" date="2022-06" db="UniProtKB">
        <authorList>
            <consortium name="EnsemblMetazoa"/>
        </authorList>
    </citation>
    <scope>IDENTIFICATION</scope>
</reference>
<dbReference type="Gene3D" id="1.25.40.20">
    <property type="entry name" value="Ankyrin repeat-containing domain"/>
    <property type="match status" value="5"/>
</dbReference>
<dbReference type="Pfam" id="PF12796">
    <property type="entry name" value="Ank_2"/>
    <property type="match status" value="5"/>
</dbReference>
<evidence type="ECO:0000256" key="1">
    <source>
        <dbReference type="ARBA" id="ARBA00022737"/>
    </source>
</evidence>
<dbReference type="GeneID" id="100571653"/>
<feature type="repeat" description="ANK" evidence="3">
    <location>
        <begin position="254"/>
        <end position="275"/>
    </location>
</feature>
<dbReference type="OMA" id="HANINHQ"/>
<dbReference type="EnsemblMetazoa" id="XM_003246848.4">
    <property type="protein sequence ID" value="XP_003246896.1"/>
    <property type="gene ID" value="LOC100571653"/>
</dbReference>
<dbReference type="RefSeq" id="XP_003246896.1">
    <property type="nucleotide sequence ID" value="XM_003246848.3"/>
</dbReference>
<feature type="repeat" description="ANK" evidence="3">
    <location>
        <begin position="319"/>
        <end position="351"/>
    </location>
</feature>
<dbReference type="OrthoDB" id="6600467at2759"/>
<dbReference type="PROSITE" id="PS50088">
    <property type="entry name" value="ANK_REPEAT"/>
    <property type="match status" value="7"/>
</dbReference>
<feature type="repeat" description="ANK" evidence="3">
    <location>
        <begin position="541"/>
        <end position="573"/>
    </location>
</feature>
<feature type="repeat" description="ANK" evidence="3">
    <location>
        <begin position="286"/>
        <end position="318"/>
    </location>
</feature>
<dbReference type="SMART" id="SM00248">
    <property type="entry name" value="ANK"/>
    <property type="match status" value="12"/>
</dbReference>
<feature type="repeat" description="ANK" evidence="3">
    <location>
        <begin position="352"/>
        <end position="384"/>
    </location>
</feature>
<accession>A0A8R1W6S6</accession>
<protein>
    <submittedName>
        <fullName evidence="4">Uncharacterized protein</fullName>
    </submittedName>
</protein>
<reference evidence="5" key="1">
    <citation type="submission" date="2010-06" db="EMBL/GenBank/DDBJ databases">
        <authorList>
            <person name="Jiang H."/>
            <person name="Abraham K."/>
            <person name="Ali S."/>
            <person name="Alsbrooks S.L."/>
            <person name="Anim B.N."/>
            <person name="Anosike U.S."/>
            <person name="Attaway T."/>
            <person name="Bandaranaike D.P."/>
            <person name="Battles P.K."/>
            <person name="Bell S.N."/>
            <person name="Bell A.V."/>
            <person name="Beltran B."/>
            <person name="Bickham C."/>
            <person name="Bustamante Y."/>
            <person name="Caleb T."/>
            <person name="Canada A."/>
            <person name="Cardenas V."/>
            <person name="Carter K."/>
            <person name="Chacko J."/>
            <person name="Chandrabose M.N."/>
            <person name="Chavez D."/>
            <person name="Chavez A."/>
            <person name="Chen L."/>
            <person name="Chu H.-S."/>
            <person name="Claassen K.J."/>
            <person name="Cockrell R."/>
            <person name="Collins M."/>
            <person name="Cooper J.A."/>
            <person name="Cree A."/>
            <person name="Curry S.M."/>
            <person name="Da Y."/>
            <person name="Dao M.D."/>
            <person name="Das B."/>
            <person name="Davila M.-L."/>
            <person name="Davy-Carroll L."/>
            <person name="Denson S."/>
            <person name="Dinh H."/>
            <person name="Ebong V.E."/>
            <person name="Edwards J.R."/>
            <person name="Egan A."/>
            <person name="El-Daye J."/>
            <person name="Escobedo L."/>
            <person name="Fernandez S."/>
            <person name="Fernando P.R."/>
            <person name="Flagg N."/>
            <person name="Forbes L.D."/>
            <person name="Fowler R.G."/>
            <person name="Fu Q."/>
            <person name="Gabisi R.A."/>
            <person name="Ganer J."/>
            <person name="Garbino Pronczuk A."/>
            <person name="Garcia R.M."/>
            <person name="Garner T."/>
            <person name="Garrett T.E."/>
            <person name="Gonzalez D.A."/>
            <person name="Hamid H."/>
            <person name="Hawkins E.S."/>
            <person name="Hirani K."/>
            <person name="Hogues M.E."/>
            <person name="Hollins B."/>
            <person name="Hsiao C.-H."/>
            <person name="Jabil R."/>
            <person name="James M.L."/>
            <person name="Jhangiani S.N."/>
            <person name="Johnson B."/>
            <person name="Johnson Q."/>
            <person name="Joshi V."/>
            <person name="Kalu J.B."/>
            <person name="Kam C."/>
            <person name="Kashfia A."/>
            <person name="Keebler J."/>
            <person name="Kisamo H."/>
            <person name="Kovar C.L."/>
            <person name="Lago L.A."/>
            <person name="Lai C.-Y."/>
            <person name="Laidlaw J."/>
            <person name="Lara F."/>
            <person name="Le T.-K."/>
            <person name="Lee S.L."/>
            <person name="Legall F.H."/>
            <person name="Lemon S.J."/>
            <person name="Lewis L.R."/>
            <person name="Li B."/>
            <person name="Liu Y."/>
            <person name="Liu Y.-S."/>
            <person name="Lopez J."/>
            <person name="Lozado R.J."/>
            <person name="Lu J."/>
            <person name="Madu R.C."/>
            <person name="Maheshwari M."/>
            <person name="Maheshwari R."/>
            <person name="Malloy K."/>
            <person name="Martinez E."/>
            <person name="Mathew T."/>
            <person name="Mercado I.C."/>
            <person name="Mercado C."/>
            <person name="Meyer B."/>
            <person name="Montgomery K."/>
            <person name="Morgan M.B."/>
            <person name="Munidasa M."/>
            <person name="Nazareth L.V."/>
            <person name="Nelson J."/>
            <person name="Ng B.M."/>
            <person name="Nguyen N.B."/>
            <person name="Nguyen P.Q."/>
            <person name="Nguyen T."/>
            <person name="Obregon M."/>
            <person name="Okwuonu G.O."/>
            <person name="Onwere C.G."/>
            <person name="Orozco G."/>
            <person name="Parra A."/>
            <person name="Patel S."/>
            <person name="Patil S."/>
            <person name="Perez A."/>
            <person name="Perez Y."/>
            <person name="Pham C."/>
            <person name="Primus E.L."/>
            <person name="Pu L.-L."/>
            <person name="Puazo M."/>
            <person name="Qin X."/>
            <person name="Quiroz J.B."/>
            <person name="Reese J."/>
            <person name="Richards S."/>
            <person name="Rives C.M."/>
            <person name="Robberts R."/>
            <person name="Ruiz S.J."/>
            <person name="Ruiz M.J."/>
            <person name="Santibanez J."/>
            <person name="Schneider B.W."/>
            <person name="Sisson I."/>
            <person name="Smith M."/>
            <person name="Sodergren E."/>
            <person name="Song X.-Z."/>
            <person name="Song B.B."/>
            <person name="Summersgill H."/>
            <person name="Thelus R."/>
            <person name="Thornton R.D."/>
            <person name="Trejos Z.Y."/>
            <person name="Usmani K."/>
            <person name="Vattathil S."/>
            <person name="Villasana D."/>
            <person name="Walker D.L."/>
            <person name="Wang S."/>
            <person name="Wang K."/>
            <person name="White C.S."/>
            <person name="Williams A.C."/>
            <person name="Williamson J."/>
            <person name="Wilson K."/>
            <person name="Woghiren I.O."/>
            <person name="Woodworth J.R."/>
            <person name="Worley K.C."/>
            <person name="Wright R.A."/>
            <person name="Wu W."/>
            <person name="Young L."/>
            <person name="Zhang L."/>
            <person name="Zhang J."/>
            <person name="Zhu Y."/>
            <person name="Muzny D.M."/>
            <person name="Weinstock G."/>
            <person name="Gibbs R.A."/>
        </authorList>
    </citation>
    <scope>NUCLEOTIDE SEQUENCE [LARGE SCALE GENOMIC DNA]</scope>
    <source>
        <strain evidence="5">LSR1</strain>
    </source>
</reference>
<sequence length="610" mass="68533">MNHINSAKVNMVPIFKYECFEDPLPNPNSKKIKYKSFKLSQNRFNEKKLPVFDSMFQISYNKNICTTSTVQNFMSLYNKVNKLQKDYTPLHLAIEMGNFHLIQFLLRLPTINVNTFTGTGFTGLHMAIKSENLTIVKYLCEYSDIDLEATSNSVGTPLIYATLISTPIILKTLIDYGADVNKTFTADCLNSLMLAIHNHKNEHSWILAESGICPLHTDVKKWNALHYAAIFKASTELLQKLIEIGCDQNGITREGMTPLHHAVISGSIDSVQILVMKADIHITDENGLTALHYAAYQGHWEIVKILLAAGSRPNKKTNSKVTPLHFAAKHDRFLVVEELLKCYVDVNAVTMQCNTPLHYAACNGNEKMVEVLLKHGADPNIPNKDNDLPIHLACLRGAIDAVKLLCLNTSNMDCRNKNNMSPLHNAVLSTNEKLIKFLLNKYKFSIDTDLFSVALRSGNIHIIKIIIDKTNESILKDEVFWFKIIGFTGSLEIIKLFVKRVQPPISVISSLVGYATHLGHCDIARFLLEYVGTWDDLLDGEGNTALYYAIHKNDTELVRLLIEKGSNVNHINDAGITLLQSASKNANTEIVKLLLKNWTTCYNSNNETIL</sequence>
<feature type="repeat" description="ANK" evidence="3">
    <location>
        <begin position="385"/>
        <end position="417"/>
    </location>
</feature>
<proteinExistence type="predicted"/>
<dbReference type="AlphaFoldDB" id="A0A8R1W6S6"/>
<organism evidence="4 5">
    <name type="scientific">Acyrthosiphon pisum</name>
    <name type="common">Pea aphid</name>
    <dbReference type="NCBI Taxonomy" id="7029"/>
    <lineage>
        <taxon>Eukaryota</taxon>
        <taxon>Metazoa</taxon>
        <taxon>Ecdysozoa</taxon>
        <taxon>Arthropoda</taxon>
        <taxon>Hexapoda</taxon>
        <taxon>Insecta</taxon>
        <taxon>Pterygota</taxon>
        <taxon>Neoptera</taxon>
        <taxon>Paraneoptera</taxon>
        <taxon>Hemiptera</taxon>
        <taxon>Sternorrhyncha</taxon>
        <taxon>Aphidomorpha</taxon>
        <taxon>Aphidoidea</taxon>
        <taxon>Aphididae</taxon>
        <taxon>Macrosiphini</taxon>
        <taxon>Acyrthosiphon</taxon>
    </lineage>
</organism>